<organism evidence="1">
    <name type="scientific">Myoviridae sp. ctQve5</name>
    <dbReference type="NCBI Taxonomy" id="2825103"/>
    <lineage>
        <taxon>Viruses</taxon>
        <taxon>Duplodnaviria</taxon>
        <taxon>Heunggongvirae</taxon>
        <taxon>Uroviricota</taxon>
        <taxon>Caudoviricetes</taxon>
    </lineage>
</organism>
<name>A0A8S5PVD7_9CAUD</name>
<sequence length="159" mass="17959">MENTKENTGIAGFAAMGKEVMDWDAKLVEEESSGQSLFRLLPEGEYDFEIEDLEKQYARSGAPMILLKLIVLPENGQKARVDDRLVLTPTARWKLNQFFKAIGQFEDAVKNGMNWDKAVYGKGRLILGHRTYDGKEYNQVKAYVIPSVPAVEKGKNTGW</sequence>
<dbReference type="EMBL" id="BK015519">
    <property type="protein sequence ID" value="DAE10728.1"/>
    <property type="molecule type" value="Genomic_DNA"/>
</dbReference>
<protein>
    <recommendedName>
        <fullName evidence="2">DUF669 domain-containing protein</fullName>
    </recommendedName>
</protein>
<reference evidence="1" key="1">
    <citation type="journal article" date="2021" name="Proc. Natl. Acad. Sci. U.S.A.">
        <title>A Catalog of Tens of Thousands of Viruses from Human Metagenomes Reveals Hidden Associations with Chronic Diseases.</title>
        <authorList>
            <person name="Tisza M.J."/>
            <person name="Buck C.B."/>
        </authorList>
    </citation>
    <scope>NUCLEOTIDE SEQUENCE</scope>
    <source>
        <strain evidence="1">CtQve5</strain>
    </source>
</reference>
<evidence type="ECO:0008006" key="2">
    <source>
        <dbReference type="Google" id="ProtNLM"/>
    </source>
</evidence>
<accession>A0A8S5PVD7</accession>
<proteinExistence type="predicted"/>
<dbReference type="Pfam" id="PF05037">
    <property type="entry name" value="DUF669"/>
    <property type="match status" value="1"/>
</dbReference>
<dbReference type="InterPro" id="IPR007731">
    <property type="entry name" value="DUF669"/>
</dbReference>
<evidence type="ECO:0000313" key="1">
    <source>
        <dbReference type="EMBL" id="DAE10728.1"/>
    </source>
</evidence>